<dbReference type="AlphaFoldDB" id="A0A1G9V6N1"/>
<sequence length="200" mass="22754">MDAQAFWDVIGRYNQTTWPIQIGLLLLIVISLTAAFLHKTVWLPKIALGITNLYIAVVFFLIFGTEPIQTYFAFPLYIGVGMLFLWEGIRHRGSKFTPFNKLQWVLLGLVAIYPMVSLCLGHSFPQMVVYIMPCPIVSLSIVVYAAYRHRNKLLLALLTIWGLTGVKSFFFNALEDVILLICGIYCLCLLISEFKRARKA</sequence>
<dbReference type="OrthoDB" id="1935798at2"/>
<dbReference type="Proteomes" id="UP000199182">
    <property type="component" value="Unassembled WGS sequence"/>
</dbReference>
<dbReference type="EMBL" id="FNID01000003">
    <property type="protein sequence ID" value="SDM67814.1"/>
    <property type="molecule type" value="Genomic_DNA"/>
</dbReference>
<feature type="transmembrane region" description="Helical" evidence="1">
    <location>
        <begin position="46"/>
        <end position="65"/>
    </location>
</feature>
<feature type="transmembrane region" description="Helical" evidence="1">
    <location>
        <begin position="20"/>
        <end position="37"/>
    </location>
</feature>
<dbReference type="STRING" id="258515.SAMN05192585_10369"/>
<feature type="transmembrane region" description="Helical" evidence="1">
    <location>
        <begin position="101"/>
        <end position="124"/>
    </location>
</feature>
<keyword evidence="3" id="KW-1185">Reference proteome</keyword>
<protein>
    <submittedName>
        <fullName evidence="2">Uncharacterized protein</fullName>
    </submittedName>
</protein>
<feature type="transmembrane region" description="Helical" evidence="1">
    <location>
        <begin position="130"/>
        <end position="147"/>
    </location>
</feature>
<reference evidence="2 3" key="1">
    <citation type="submission" date="2016-10" db="EMBL/GenBank/DDBJ databases">
        <authorList>
            <person name="de Groot N.N."/>
        </authorList>
    </citation>
    <scope>NUCLEOTIDE SEQUENCE [LARGE SCALE GENOMIC DNA]</scope>
    <source>
        <strain evidence="2 3">CGMCC 1.5012</strain>
    </source>
</reference>
<gene>
    <name evidence="2" type="ORF">SAMN05192585_10369</name>
</gene>
<feature type="transmembrane region" description="Helical" evidence="1">
    <location>
        <begin position="71"/>
        <end position="89"/>
    </location>
</feature>
<organism evidence="2 3">
    <name type="scientific">Acetanaerobacterium elongatum</name>
    <dbReference type="NCBI Taxonomy" id="258515"/>
    <lineage>
        <taxon>Bacteria</taxon>
        <taxon>Bacillati</taxon>
        <taxon>Bacillota</taxon>
        <taxon>Clostridia</taxon>
        <taxon>Eubacteriales</taxon>
        <taxon>Oscillospiraceae</taxon>
        <taxon>Acetanaerobacterium</taxon>
    </lineage>
</organism>
<dbReference type="Pfam" id="PF19540">
    <property type="entry name" value="DUF6064"/>
    <property type="match status" value="1"/>
</dbReference>
<keyword evidence="1" id="KW-0472">Membrane</keyword>
<evidence type="ECO:0000313" key="2">
    <source>
        <dbReference type="EMBL" id="SDM67814.1"/>
    </source>
</evidence>
<evidence type="ECO:0000256" key="1">
    <source>
        <dbReference type="SAM" id="Phobius"/>
    </source>
</evidence>
<proteinExistence type="predicted"/>
<feature type="transmembrane region" description="Helical" evidence="1">
    <location>
        <begin position="154"/>
        <end position="171"/>
    </location>
</feature>
<keyword evidence="1" id="KW-1133">Transmembrane helix</keyword>
<dbReference type="InterPro" id="IPR045708">
    <property type="entry name" value="DUF6064"/>
</dbReference>
<name>A0A1G9V6N1_9FIRM</name>
<feature type="transmembrane region" description="Helical" evidence="1">
    <location>
        <begin position="177"/>
        <end position="194"/>
    </location>
</feature>
<accession>A0A1G9V6N1</accession>
<keyword evidence="1" id="KW-0812">Transmembrane</keyword>
<dbReference type="RefSeq" id="WP_092637811.1">
    <property type="nucleotide sequence ID" value="NZ_FNID01000003.1"/>
</dbReference>
<evidence type="ECO:0000313" key="3">
    <source>
        <dbReference type="Proteomes" id="UP000199182"/>
    </source>
</evidence>